<dbReference type="Proteomes" id="UP000515163">
    <property type="component" value="Unplaced"/>
</dbReference>
<evidence type="ECO:0000256" key="1">
    <source>
        <dbReference type="SAM" id="MobiDB-lite"/>
    </source>
</evidence>
<keyword evidence="4" id="KW-1185">Reference proteome</keyword>
<keyword evidence="2" id="KW-1133">Transmembrane helix</keyword>
<dbReference type="KEGG" id="aten:116293622"/>
<gene>
    <name evidence="5" type="primary">LOC116293622</name>
</gene>
<dbReference type="InParanoid" id="A0A6P8HPF0"/>
<keyword evidence="2" id="KW-0472">Membrane</keyword>
<dbReference type="InterPro" id="IPR008753">
    <property type="entry name" value="Peptidase_M13_N"/>
</dbReference>
<feature type="transmembrane region" description="Helical" evidence="2">
    <location>
        <begin position="20"/>
        <end position="38"/>
    </location>
</feature>
<dbReference type="SUPFAM" id="SSF55486">
    <property type="entry name" value="Metalloproteases ('zincins'), catalytic domain"/>
    <property type="match status" value="1"/>
</dbReference>
<dbReference type="PANTHER" id="PTHR11733:SF167">
    <property type="entry name" value="FI17812P1-RELATED"/>
    <property type="match status" value="1"/>
</dbReference>
<dbReference type="InterPro" id="IPR000718">
    <property type="entry name" value="Peptidase_M13"/>
</dbReference>
<dbReference type="RefSeq" id="XP_031556938.1">
    <property type="nucleotide sequence ID" value="XM_031701078.1"/>
</dbReference>
<dbReference type="Gene3D" id="3.40.390.10">
    <property type="entry name" value="Collagenase (Catalytic Domain)"/>
    <property type="match status" value="1"/>
</dbReference>
<dbReference type="PROSITE" id="PS51885">
    <property type="entry name" value="NEPRILYSIN"/>
    <property type="match status" value="1"/>
</dbReference>
<dbReference type="GO" id="GO:0004222">
    <property type="term" value="F:metalloendopeptidase activity"/>
    <property type="evidence" value="ECO:0007669"/>
    <property type="project" value="InterPro"/>
</dbReference>
<dbReference type="Pfam" id="PF05649">
    <property type="entry name" value="Peptidase_M13_N"/>
    <property type="match status" value="1"/>
</dbReference>
<keyword evidence="2" id="KW-0812">Transmembrane</keyword>
<dbReference type="OrthoDB" id="6475849at2759"/>
<name>A0A6P8HPF0_ACTTE</name>
<proteinExistence type="predicted"/>
<evidence type="ECO:0000313" key="5">
    <source>
        <dbReference type="RefSeq" id="XP_031556938.1"/>
    </source>
</evidence>
<evidence type="ECO:0000313" key="4">
    <source>
        <dbReference type="Proteomes" id="UP000515163"/>
    </source>
</evidence>
<dbReference type="InterPro" id="IPR024079">
    <property type="entry name" value="MetalloPept_cat_dom_sf"/>
</dbReference>
<feature type="region of interest" description="Disordered" evidence="1">
    <location>
        <begin position="234"/>
        <end position="256"/>
    </location>
</feature>
<protein>
    <submittedName>
        <fullName evidence="5">Endothelin-converting enzyme 1-like</fullName>
    </submittedName>
</protein>
<dbReference type="GeneID" id="116293622"/>
<dbReference type="AlphaFoldDB" id="A0A6P8HPF0"/>
<accession>A0A6P8HPF0</accession>
<sequence length="256" mass="29014">MRRMMNDGGGQENKRWSKIYCSRFLAVLLVISMIHVAASQNKRRFLEHGWNKIRSSIYAQATGKTNTHSSMVCKTTECIEAASQINSSINLAVDPCDDFYEYACGRWPINNPIPPGYSYYSFTKIAELKADKYKRRILETGKIRVNGASNEVQQMPSYLYKSCMNLTVIDNLGDAPLRERIRELGGWDMSGDWDENTWDFNETLLSIHKLESEGPFFKVGIISNNCCRSRASCGDKPRSPPLHISSPFSAKTKMAV</sequence>
<feature type="domain" description="Peptidase M13 N-terminal" evidence="3">
    <location>
        <begin position="95"/>
        <end position="221"/>
    </location>
</feature>
<dbReference type="GO" id="GO:0005886">
    <property type="term" value="C:plasma membrane"/>
    <property type="evidence" value="ECO:0007669"/>
    <property type="project" value="TreeGrafter"/>
</dbReference>
<evidence type="ECO:0000259" key="3">
    <source>
        <dbReference type="Pfam" id="PF05649"/>
    </source>
</evidence>
<reference evidence="5" key="1">
    <citation type="submission" date="2025-08" db="UniProtKB">
        <authorList>
            <consortium name="RefSeq"/>
        </authorList>
    </citation>
    <scope>IDENTIFICATION</scope>
    <source>
        <tissue evidence="5">Tentacle</tissue>
    </source>
</reference>
<dbReference type="PANTHER" id="PTHR11733">
    <property type="entry name" value="ZINC METALLOPROTEASE FAMILY M13 NEPRILYSIN-RELATED"/>
    <property type="match status" value="1"/>
</dbReference>
<dbReference type="GO" id="GO:0016485">
    <property type="term" value="P:protein processing"/>
    <property type="evidence" value="ECO:0007669"/>
    <property type="project" value="TreeGrafter"/>
</dbReference>
<evidence type="ECO:0000256" key="2">
    <source>
        <dbReference type="SAM" id="Phobius"/>
    </source>
</evidence>
<organism evidence="4 5">
    <name type="scientific">Actinia tenebrosa</name>
    <name type="common">Australian red waratah sea anemone</name>
    <dbReference type="NCBI Taxonomy" id="6105"/>
    <lineage>
        <taxon>Eukaryota</taxon>
        <taxon>Metazoa</taxon>
        <taxon>Cnidaria</taxon>
        <taxon>Anthozoa</taxon>
        <taxon>Hexacorallia</taxon>
        <taxon>Actiniaria</taxon>
        <taxon>Actiniidae</taxon>
        <taxon>Actinia</taxon>
    </lineage>
</organism>